<comment type="caution">
    <text evidence="6">The sequence shown here is derived from an EMBL/GenBank/DDBJ whole genome shotgun (WGS) entry which is preliminary data.</text>
</comment>
<feature type="domain" description="HTH lysR-type" evidence="5">
    <location>
        <begin position="7"/>
        <end position="64"/>
    </location>
</feature>
<dbReference type="Proteomes" id="UP000033452">
    <property type="component" value="Unassembled WGS sequence"/>
</dbReference>
<dbReference type="PATRIC" id="fig|43658.5.peg.4787"/>
<evidence type="ECO:0000256" key="4">
    <source>
        <dbReference type="ARBA" id="ARBA00023163"/>
    </source>
</evidence>
<keyword evidence="7" id="KW-1185">Reference proteome</keyword>
<dbReference type="AlphaFoldDB" id="A0A0F4QCR6"/>
<gene>
    <name evidence="6" type="ORF">TW77_22670</name>
</gene>
<keyword evidence="3" id="KW-0238">DNA-binding</keyword>
<dbReference type="GO" id="GO:0006351">
    <property type="term" value="P:DNA-templated transcription"/>
    <property type="evidence" value="ECO:0007669"/>
    <property type="project" value="TreeGrafter"/>
</dbReference>
<evidence type="ECO:0000256" key="1">
    <source>
        <dbReference type="ARBA" id="ARBA00009437"/>
    </source>
</evidence>
<proteinExistence type="inferred from homology"/>
<dbReference type="InterPro" id="IPR036388">
    <property type="entry name" value="WH-like_DNA-bd_sf"/>
</dbReference>
<evidence type="ECO:0000313" key="6">
    <source>
        <dbReference type="EMBL" id="KJZ05471.1"/>
    </source>
</evidence>
<keyword evidence="2" id="KW-0805">Transcription regulation</keyword>
<evidence type="ECO:0000256" key="3">
    <source>
        <dbReference type="ARBA" id="ARBA00023125"/>
    </source>
</evidence>
<protein>
    <recommendedName>
        <fullName evidence="5">HTH lysR-type domain-containing protein</fullName>
    </recommendedName>
</protein>
<accession>A0A0F4QCR6</accession>
<name>A0A0F4QCR6_9GAMM</name>
<sequence length="294" mass="33300">MATPVMPPLKSLYIFSVAARHLNFSRAAEELCITPSAVSHQIKRLEDWLGCKLFEKSGKQLVMTQKAQNYALQIRQSFEHIHNATCEITSYQSGPIQLGISSAFAMKRLMPALEKWQLANPEIDLRVRMLNCEDKPEALELDAVVANQIHHVSYQSKFICHESYHPMCSPSLAEQISGFPNLDAASDIPLIDIEGVNIWSLWQQDKNISFPEGQTHILFGHTLLLVQAALYGQGIAMLEKTLVKNELESGALICLDDDGFIPPQTAYYFSWRKSRRNDPALKKLQSWLEELLFE</sequence>
<dbReference type="InterPro" id="IPR058163">
    <property type="entry name" value="LysR-type_TF_proteobact-type"/>
</dbReference>
<dbReference type="EMBL" id="JXYA01000071">
    <property type="protein sequence ID" value="KJZ05471.1"/>
    <property type="molecule type" value="Genomic_DNA"/>
</dbReference>
<organism evidence="6 7">
    <name type="scientific">Pseudoalteromonas rubra</name>
    <dbReference type="NCBI Taxonomy" id="43658"/>
    <lineage>
        <taxon>Bacteria</taxon>
        <taxon>Pseudomonadati</taxon>
        <taxon>Pseudomonadota</taxon>
        <taxon>Gammaproteobacteria</taxon>
        <taxon>Alteromonadales</taxon>
        <taxon>Pseudoalteromonadaceae</taxon>
        <taxon>Pseudoalteromonas</taxon>
    </lineage>
</organism>
<evidence type="ECO:0000313" key="7">
    <source>
        <dbReference type="Proteomes" id="UP000033452"/>
    </source>
</evidence>
<dbReference type="GO" id="GO:0043565">
    <property type="term" value="F:sequence-specific DNA binding"/>
    <property type="evidence" value="ECO:0007669"/>
    <property type="project" value="TreeGrafter"/>
</dbReference>
<reference evidence="6 7" key="1">
    <citation type="journal article" date="2015" name="BMC Genomics">
        <title>Genome mining reveals unlocked bioactive potential of marine Gram-negative bacteria.</title>
        <authorList>
            <person name="Machado H."/>
            <person name="Sonnenschein E.C."/>
            <person name="Melchiorsen J."/>
            <person name="Gram L."/>
        </authorList>
    </citation>
    <scope>NUCLEOTIDE SEQUENCE [LARGE SCALE GENOMIC DNA]</scope>
    <source>
        <strain evidence="6 7">S2471</strain>
    </source>
</reference>
<dbReference type="FunFam" id="1.10.10.10:FF:000038">
    <property type="entry name" value="Glycine cleavage system transcriptional activator"/>
    <property type="match status" value="1"/>
</dbReference>
<comment type="similarity">
    <text evidence="1">Belongs to the LysR transcriptional regulatory family.</text>
</comment>
<dbReference type="Gene3D" id="1.10.10.10">
    <property type="entry name" value="Winged helix-like DNA-binding domain superfamily/Winged helix DNA-binding domain"/>
    <property type="match status" value="1"/>
</dbReference>
<dbReference type="PRINTS" id="PR00039">
    <property type="entry name" value="HTHLYSR"/>
</dbReference>
<dbReference type="PROSITE" id="PS50931">
    <property type="entry name" value="HTH_LYSR"/>
    <property type="match status" value="1"/>
</dbReference>
<dbReference type="Gene3D" id="3.40.190.10">
    <property type="entry name" value="Periplasmic binding protein-like II"/>
    <property type="match status" value="2"/>
</dbReference>
<dbReference type="InterPro" id="IPR000847">
    <property type="entry name" value="LysR_HTH_N"/>
</dbReference>
<dbReference type="SUPFAM" id="SSF53850">
    <property type="entry name" value="Periplasmic binding protein-like II"/>
    <property type="match status" value="1"/>
</dbReference>
<evidence type="ECO:0000259" key="5">
    <source>
        <dbReference type="PROSITE" id="PS50931"/>
    </source>
</evidence>
<evidence type="ECO:0000256" key="2">
    <source>
        <dbReference type="ARBA" id="ARBA00023015"/>
    </source>
</evidence>
<dbReference type="InterPro" id="IPR005119">
    <property type="entry name" value="LysR_subst-bd"/>
</dbReference>
<dbReference type="Pfam" id="PF03466">
    <property type="entry name" value="LysR_substrate"/>
    <property type="match status" value="1"/>
</dbReference>
<dbReference type="InterPro" id="IPR036390">
    <property type="entry name" value="WH_DNA-bd_sf"/>
</dbReference>
<dbReference type="GO" id="GO:0003700">
    <property type="term" value="F:DNA-binding transcription factor activity"/>
    <property type="evidence" value="ECO:0007669"/>
    <property type="project" value="InterPro"/>
</dbReference>
<dbReference type="PANTHER" id="PTHR30537">
    <property type="entry name" value="HTH-TYPE TRANSCRIPTIONAL REGULATOR"/>
    <property type="match status" value="1"/>
</dbReference>
<dbReference type="OrthoDB" id="646694at2"/>
<dbReference type="PANTHER" id="PTHR30537:SF26">
    <property type="entry name" value="GLYCINE CLEAVAGE SYSTEM TRANSCRIPTIONAL ACTIVATOR"/>
    <property type="match status" value="1"/>
</dbReference>
<keyword evidence="4" id="KW-0804">Transcription</keyword>
<dbReference type="SUPFAM" id="SSF46785">
    <property type="entry name" value="Winged helix' DNA-binding domain"/>
    <property type="match status" value="1"/>
</dbReference>
<dbReference type="Pfam" id="PF00126">
    <property type="entry name" value="HTH_1"/>
    <property type="match status" value="1"/>
</dbReference>